<evidence type="ECO:0000313" key="1">
    <source>
        <dbReference type="EMBL" id="MDE4908110.1"/>
    </source>
</evidence>
<comment type="caution">
    <text evidence="1">The sequence shown here is derived from an EMBL/GenBank/DDBJ whole genome shotgun (WGS) entry which is preliminary data.</text>
</comment>
<dbReference type="AlphaFoldDB" id="A0A9Q4PVK2"/>
<dbReference type="Proteomes" id="UP001143747">
    <property type="component" value="Unassembled WGS sequence"/>
</dbReference>
<protein>
    <submittedName>
        <fullName evidence="1">Uncharacterized protein</fullName>
    </submittedName>
</protein>
<dbReference type="RefSeq" id="WP_274924745.1">
    <property type="nucleotide sequence ID" value="NZ_JAKELO010000002.1"/>
</dbReference>
<proteinExistence type="predicted"/>
<sequence length="315" mass="34914">MIPRRAQDVVRWIFKSASYEVDDGDGTIDLSAFRGDECVVILCSEDSREIEDFDRLKYRISLDSGPVLCKKLLVSFAPPVSVQSCTVWKEKDLTETLARAAGSYIREETFSFSLSPSAETTAPRAARLIHTETEPEPGPEIPHLPVTITASRAHAVCGVKGTALLRFIPYWAYQAESHGEKIYKSHIISFEREESGVVSAINGMKGDFTAEITETKAVPGDADILPPKLTKKEIKERVLSALVEKLSQTVRLSQSEGDTISYENRSFSPDPENISISCEIVYVPVWQIRGNRIAEVNAFTGDLLQMPMDDGVEVL</sequence>
<keyword evidence="2" id="KW-1185">Reference proteome</keyword>
<evidence type="ECO:0000313" key="2">
    <source>
        <dbReference type="Proteomes" id="UP001143747"/>
    </source>
</evidence>
<gene>
    <name evidence="1" type="ORF">L0665_05745</name>
</gene>
<reference evidence="1" key="1">
    <citation type="submission" date="2022-01" db="EMBL/GenBank/DDBJ databases">
        <title>Draft genome of Methanogenium marinum DSM 15558.</title>
        <authorList>
            <person name="Chen S.-C."/>
            <person name="You Y.-T."/>
        </authorList>
    </citation>
    <scope>NUCLEOTIDE SEQUENCE</scope>
    <source>
        <strain evidence="1">DSM 15558</strain>
    </source>
</reference>
<dbReference type="EMBL" id="JAKELO010000002">
    <property type="protein sequence ID" value="MDE4908110.1"/>
    <property type="molecule type" value="Genomic_DNA"/>
</dbReference>
<organism evidence="1 2">
    <name type="scientific">Methanogenium marinum</name>
    <dbReference type="NCBI Taxonomy" id="348610"/>
    <lineage>
        <taxon>Archaea</taxon>
        <taxon>Methanobacteriati</taxon>
        <taxon>Methanobacteriota</taxon>
        <taxon>Stenosarchaea group</taxon>
        <taxon>Methanomicrobia</taxon>
        <taxon>Methanomicrobiales</taxon>
        <taxon>Methanomicrobiaceae</taxon>
        <taxon>Methanogenium</taxon>
    </lineage>
</organism>
<accession>A0A9Q4PVK2</accession>
<name>A0A9Q4PVK2_9EURY</name>